<dbReference type="EMBL" id="BAFB01000114">
    <property type="protein sequence ID" value="GAB34606.1"/>
    <property type="molecule type" value="Genomic_DNA"/>
</dbReference>
<dbReference type="PROSITE" id="PS51318">
    <property type="entry name" value="TAT"/>
    <property type="match status" value="1"/>
</dbReference>
<feature type="compositionally biased region" description="Basic and acidic residues" evidence="1">
    <location>
        <begin position="1"/>
        <end position="21"/>
    </location>
</feature>
<comment type="caution">
    <text evidence="3">The sequence shown here is derived from an EMBL/GenBank/DDBJ whole genome shotgun (WGS) entry which is preliminary data.</text>
</comment>
<sequence length="332" mass="33381">MTSVHENAHEAAHGHHAETVHRPAGQRAATGRRVRTTRRLRLGVAGVATALAALVLAPATASADPALPTPPTTLAPDPQALGGVPLDHELAEAVKALKAAGVDQLALKAAEAVKSSLGQLSTADIEDRLNTLSVALGGSTASRDVSAGASARPAAGADVTSVLKAVGIQPFSPAIAPLCTTPTDDNPLGIVTGAAGAAPGPWPAKTEPMTAIKPLEPLLQLIPGISLPEKLNLVDKGETAFAFVPATSGTGGAADGHMQVAWFNTSTLQGGFEDLKPVADPRATVLLPLLSGVRLAPVKTGSGTVLAAIYGTSNNAGRSCFFLPAIGVVDAK</sequence>
<evidence type="ECO:0000313" key="4">
    <source>
        <dbReference type="Proteomes" id="UP000005038"/>
    </source>
</evidence>
<keyword evidence="2" id="KW-0472">Membrane</keyword>
<feature type="transmembrane region" description="Helical" evidence="2">
    <location>
        <begin position="42"/>
        <end position="61"/>
    </location>
</feature>
<evidence type="ECO:0000256" key="1">
    <source>
        <dbReference type="SAM" id="MobiDB-lite"/>
    </source>
</evidence>
<accession>H5TM98</accession>
<keyword evidence="4" id="KW-1185">Reference proteome</keyword>
<reference evidence="3" key="1">
    <citation type="submission" date="2012-02" db="EMBL/GenBank/DDBJ databases">
        <title>Whole genome shotgun sequence of Gordonia otitidis NBRC 100426.</title>
        <authorList>
            <person name="Yoshida I."/>
            <person name="Hosoyama A."/>
            <person name="Tsuchikane K."/>
            <person name="Katsumata H."/>
            <person name="Yamazaki S."/>
            <person name="Fujita N."/>
        </authorList>
    </citation>
    <scope>NUCLEOTIDE SEQUENCE [LARGE SCALE GENOMIC DNA]</scope>
    <source>
        <strain evidence="3">NBRC 100426</strain>
    </source>
</reference>
<evidence type="ECO:0008006" key="5">
    <source>
        <dbReference type="Google" id="ProtNLM"/>
    </source>
</evidence>
<keyword evidence="2" id="KW-0812">Transmembrane</keyword>
<dbReference type="Proteomes" id="UP000005038">
    <property type="component" value="Unassembled WGS sequence"/>
</dbReference>
<name>H5TM98_GORO1</name>
<evidence type="ECO:0000256" key="2">
    <source>
        <dbReference type="SAM" id="Phobius"/>
    </source>
</evidence>
<evidence type="ECO:0000313" key="3">
    <source>
        <dbReference type="EMBL" id="GAB34606.1"/>
    </source>
</evidence>
<proteinExistence type="predicted"/>
<dbReference type="InterPro" id="IPR006311">
    <property type="entry name" value="TAT_signal"/>
</dbReference>
<keyword evidence="2" id="KW-1133">Transmembrane helix</keyword>
<dbReference type="STRING" id="1108044.GOOTI_114_00350"/>
<organism evidence="3 4">
    <name type="scientific">Gordonia otitidis (strain DSM 44809 / CCUG 52243 / JCM 12355 / NBRC 100426 / IFM 10032)</name>
    <dbReference type="NCBI Taxonomy" id="1108044"/>
    <lineage>
        <taxon>Bacteria</taxon>
        <taxon>Bacillati</taxon>
        <taxon>Actinomycetota</taxon>
        <taxon>Actinomycetes</taxon>
        <taxon>Mycobacteriales</taxon>
        <taxon>Gordoniaceae</taxon>
        <taxon>Gordonia</taxon>
    </lineage>
</organism>
<protein>
    <recommendedName>
        <fullName evidence="5">Secreted protein</fullName>
    </recommendedName>
</protein>
<feature type="region of interest" description="Disordered" evidence="1">
    <location>
        <begin position="1"/>
        <end position="35"/>
    </location>
</feature>
<dbReference type="AlphaFoldDB" id="H5TM98"/>
<gene>
    <name evidence="3" type="ORF">GOOTI_114_00350</name>
</gene>